<proteinExistence type="predicted"/>
<dbReference type="Proteomes" id="UP000181917">
    <property type="component" value="Unassembled WGS sequence"/>
</dbReference>
<name>A0A1H1CUM6_9MICC</name>
<dbReference type="KEGG" id="acry:AC20117_06975"/>
<dbReference type="EMBL" id="FNKH01000002">
    <property type="protein sequence ID" value="SDQ67608.1"/>
    <property type="molecule type" value="Genomic_DNA"/>
</dbReference>
<sequence length="183" mass="19880">MANTSPAYDEVLTEVAERIRSRASIGKADIGSLLFWKRLRADTPWVRKLMTVQEAEVRAVTEKAVYAVNDTSLSVPEAASAGRRALSPLPGFEKGDALASALLLAAAPQRMAVYDRRAQAGLENLGLSLSAASGRYGRYMELVEDLRSTAKIHGHIWSARDVDVALYWLGGPELDPVQNLPST</sequence>
<reference evidence="1 2" key="1">
    <citation type="submission" date="2016-10" db="EMBL/GenBank/DDBJ databases">
        <authorList>
            <person name="de Groot N.N."/>
        </authorList>
    </citation>
    <scope>NUCLEOTIDE SEQUENCE [LARGE SCALE GENOMIC DNA]</scope>
    <source>
        <strain evidence="1 2">DSM 20117</strain>
    </source>
</reference>
<keyword evidence="2" id="KW-1185">Reference proteome</keyword>
<dbReference type="AlphaFoldDB" id="A0A1H1CUM6"/>
<evidence type="ECO:0000313" key="2">
    <source>
        <dbReference type="Proteomes" id="UP000181917"/>
    </source>
</evidence>
<dbReference type="OrthoDB" id="3697648at2"/>
<gene>
    <name evidence="1" type="ORF">SAMN04489742_2085</name>
</gene>
<evidence type="ECO:0000313" key="1">
    <source>
        <dbReference type="EMBL" id="SDQ67608.1"/>
    </source>
</evidence>
<organism evidence="1 2">
    <name type="scientific">Crystallibacter crystallopoietes</name>
    <dbReference type="NCBI Taxonomy" id="37928"/>
    <lineage>
        <taxon>Bacteria</taxon>
        <taxon>Bacillati</taxon>
        <taxon>Actinomycetota</taxon>
        <taxon>Actinomycetes</taxon>
        <taxon>Micrococcales</taxon>
        <taxon>Micrococcaceae</taxon>
        <taxon>Crystallibacter</taxon>
    </lineage>
</organism>
<accession>A0A1H1CUM6</accession>
<protein>
    <submittedName>
        <fullName evidence="1">Uncharacterized protein</fullName>
    </submittedName>
</protein>